<dbReference type="EMBL" id="VBTY01000005">
    <property type="protein sequence ID" value="MDG3493154.1"/>
    <property type="molecule type" value="Genomic_DNA"/>
</dbReference>
<reference evidence="5" key="1">
    <citation type="submission" date="2019-05" db="EMBL/GenBank/DDBJ databases">
        <title>Whole genome sequencing of Pseudanabaena catenata USMAC16.</title>
        <authorList>
            <person name="Khan Z."/>
            <person name="Omar W.M."/>
            <person name="Convey P."/>
            <person name="Merican F."/>
            <person name="Najimudin N."/>
        </authorList>
    </citation>
    <scope>NUCLEOTIDE SEQUENCE</scope>
    <source>
        <strain evidence="5">USMAC16</strain>
    </source>
</reference>
<evidence type="ECO:0000256" key="2">
    <source>
        <dbReference type="ARBA" id="ARBA00022741"/>
    </source>
</evidence>
<evidence type="ECO:0000313" key="5">
    <source>
        <dbReference type="EMBL" id="MDG3493154.1"/>
    </source>
</evidence>
<dbReference type="PANTHER" id="PTHR42939:SF1">
    <property type="entry name" value="ABC TRANSPORTER ATP-BINDING PROTEIN ALBC-RELATED"/>
    <property type="match status" value="1"/>
</dbReference>
<dbReference type="SMART" id="SM00382">
    <property type="entry name" value="AAA"/>
    <property type="match status" value="1"/>
</dbReference>
<organism evidence="5 6">
    <name type="scientific">Pseudanabaena catenata USMAC16</name>
    <dbReference type="NCBI Taxonomy" id="1855837"/>
    <lineage>
        <taxon>Bacteria</taxon>
        <taxon>Bacillati</taxon>
        <taxon>Cyanobacteriota</taxon>
        <taxon>Cyanophyceae</taxon>
        <taxon>Pseudanabaenales</taxon>
        <taxon>Pseudanabaenaceae</taxon>
        <taxon>Pseudanabaena</taxon>
    </lineage>
</organism>
<keyword evidence="1" id="KW-0813">Transport</keyword>
<name>A0A9X4RJS5_9CYAN</name>
<keyword evidence="2" id="KW-0547">Nucleotide-binding</keyword>
<evidence type="ECO:0000256" key="1">
    <source>
        <dbReference type="ARBA" id="ARBA00022448"/>
    </source>
</evidence>
<dbReference type="GO" id="GO:0005524">
    <property type="term" value="F:ATP binding"/>
    <property type="evidence" value="ECO:0007669"/>
    <property type="project" value="UniProtKB-KW"/>
</dbReference>
<evidence type="ECO:0000256" key="3">
    <source>
        <dbReference type="ARBA" id="ARBA00022840"/>
    </source>
</evidence>
<dbReference type="SUPFAM" id="SSF52540">
    <property type="entry name" value="P-loop containing nucleoside triphosphate hydrolases"/>
    <property type="match status" value="1"/>
</dbReference>
<gene>
    <name evidence="5" type="ORF">FEV09_01140</name>
</gene>
<keyword evidence="6" id="KW-1185">Reference proteome</keyword>
<dbReference type="AlphaFoldDB" id="A0A9X4RJS5"/>
<protein>
    <submittedName>
        <fullName evidence="5">ABC transporter ATP-binding protein</fullName>
    </submittedName>
</protein>
<dbReference type="CDD" id="cd03230">
    <property type="entry name" value="ABC_DR_subfamily_A"/>
    <property type="match status" value="1"/>
</dbReference>
<dbReference type="PANTHER" id="PTHR42939">
    <property type="entry name" value="ABC TRANSPORTER ATP-BINDING PROTEIN ALBC-RELATED"/>
    <property type="match status" value="1"/>
</dbReference>
<dbReference type="PROSITE" id="PS50893">
    <property type="entry name" value="ABC_TRANSPORTER_2"/>
    <property type="match status" value="1"/>
</dbReference>
<dbReference type="Gene3D" id="3.40.50.300">
    <property type="entry name" value="P-loop containing nucleotide triphosphate hydrolases"/>
    <property type="match status" value="1"/>
</dbReference>
<dbReference type="InterPro" id="IPR003593">
    <property type="entry name" value="AAA+_ATPase"/>
</dbReference>
<dbReference type="GO" id="GO:0016887">
    <property type="term" value="F:ATP hydrolysis activity"/>
    <property type="evidence" value="ECO:0007669"/>
    <property type="project" value="InterPro"/>
</dbReference>
<comment type="caution">
    <text evidence="5">The sequence shown here is derived from an EMBL/GenBank/DDBJ whole genome shotgun (WGS) entry which is preliminary data.</text>
</comment>
<sequence>MNFATSIATMVEVLTSEPQQQIIASNAIVASGLSKTYRTGFWLNQKISSLQDFSLTIRKGETFGVLGPNGAGKTTLLKILLGIVQPTSGTGEILGYPLGDRTAKQSIGYLPENAYYYDYLTGWELLDFIGSLFGVAPSLRRQRIADLLDLVGLSQSVARKKQLRQYSKGMVQRIGVAQALINDPEVVFLDEPMSGLDPVGRYQVREIILMLKNQGKTVFFNSHILSDVELICDRIGILNKGELVAMGTLNELLGTEQSYQVSGHGGTELELQPWLQHLIFQNDTWHGQLAKDLPEFLTYIASIGAKAIAIELARQTLEEFFIDQIKASRHKD</sequence>
<dbReference type="InterPro" id="IPR003439">
    <property type="entry name" value="ABC_transporter-like_ATP-bd"/>
</dbReference>
<evidence type="ECO:0000313" key="6">
    <source>
        <dbReference type="Proteomes" id="UP001152872"/>
    </source>
</evidence>
<accession>A0A9X4RJS5</accession>
<dbReference type="Pfam" id="PF00005">
    <property type="entry name" value="ABC_tran"/>
    <property type="match status" value="1"/>
</dbReference>
<dbReference type="InterPro" id="IPR051782">
    <property type="entry name" value="ABC_Transporter_VariousFunc"/>
</dbReference>
<evidence type="ECO:0000259" key="4">
    <source>
        <dbReference type="PROSITE" id="PS50893"/>
    </source>
</evidence>
<feature type="domain" description="ABC transporter" evidence="4">
    <location>
        <begin position="28"/>
        <end position="265"/>
    </location>
</feature>
<dbReference type="Proteomes" id="UP001152872">
    <property type="component" value="Unassembled WGS sequence"/>
</dbReference>
<dbReference type="InterPro" id="IPR027417">
    <property type="entry name" value="P-loop_NTPase"/>
</dbReference>
<proteinExistence type="predicted"/>
<keyword evidence="3 5" id="KW-0067">ATP-binding</keyword>